<feature type="domain" description="HTH lacI-type" evidence="4">
    <location>
        <begin position="3"/>
        <end position="57"/>
    </location>
</feature>
<gene>
    <name evidence="5" type="ORF">ACFQ4B_23695</name>
</gene>
<dbReference type="InterPro" id="IPR000843">
    <property type="entry name" value="HTH_LacI"/>
</dbReference>
<proteinExistence type="predicted"/>
<name>A0ABW3UUI3_9BACL</name>
<dbReference type="Pfam" id="PF00356">
    <property type="entry name" value="LacI"/>
    <property type="match status" value="1"/>
</dbReference>
<reference evidence="6" key="1">
    <citation type="journal article" date="2019" name="Int. J. Syst. Evol. Microbiol.">
        <title>The Global Catalogue of Microorganisms (GCM) 10K type strain sequencing project: providing services to taxonomists for standard genome sequencing and annotation.</title>
        <authorList>
            <consortium name="The Broad Institute Genomics Platform"/>
            <consortium name="The Broad Institute Genome Sequencing Center for Infectious Disease"/>
            <person name="Wu L."/>
            <person name="Ma J."/>
        </authorList>
    </citation>
    <scope>NUCLEOTIDE SEQUENCE [LARGE SCALE GENOMIC DNA]</scope>
    <source>
        <strain evidence="6">CCUG 53270</strain>
    </source>
</reference>
<dbReference type="InterPro" id="IPR028082">
    <property type="entry name" value="Peripla_BP_I"/>
</dbReference>
<keyword evidence="6" id="KW-1185">Reference proteome</keyword>
<evidence type="ECO:0000313" key="5">
    <source>
        <dbReference type="EMBL" id="MFD1223129.1"/>
    </source>
</evidence>
<sequence>MKIRLKDIALRTGFSINTVSRALQNKEDIAKETRQIILATARELGYIPNGLASGLRSGLTRTIAVILSDVANPFFAIMTRFIEIAARKNNYAVFVLNSGEEQELEEQAIGIAMNKGVDGIILFPVQESARSIELLRQAKIPYVLVGRHFDHEDTDFLITDDINGGYLATEHLIQAGARRILLLNGPGHMSCAREREEGYRKALKAYGIGYNSGLVIQHEITHGNTYALLKQILANRFEFTGIFAFSDVVAWEAIYALQEAGIRVPEQMKVVGYDNIQSQLYYPFPLTTIHISKDRMAFRAVEIMMKKIKGEAELECYQEIFETTLIVRSSC</sequence>
<dbReference type="Proteomes" id="UP001597180">
    <property type="component" value="Unassembled WGS sequence"/>
</dbReference>
<dbReference type="PROSITE" id="PS50932">
    <property type="entry name" value="HTH_LACI_2"/>
    <property type="match status" value="1"/>
</dbReference>
<dbReference type="InterPro" id="IPR001761">
    <property type="entry name" value="Peripla_BP/Lac1_sug-bd_dom"/>
</dbReference>
<dbReference type="CDD" id="cd01392">
    <property type="entry name" value="HTH_LacI"/>
    <property type="match status" value="1"/>
</dbReference>
<dbReference type="Gene3D" id="1.10.260.40">
    <property type="entry name" value="lambda repressor-like DNA-binding domains"/>
    <property type="match status" value="1"/>
</dbReference>
<organism evidence="5 6">
    <name type="scientific">Paenibacillus vulneris</name>
    <dbReference type="NCBI Taxonomy" id="1133364"/>
    <lineage>
        <taxon>Bacteria</taxon>
        <taxon>Bacillati</taxon>
        <taxon>Bacillota</taxon>
        <taxon>Bacilli</taxon>
        <taxon>Bacillales</taxon>
        <taxon>Paenibacillaceae</taxon>
        <taxon>Paenibacillus</taxon>
    </lineage>
</organism>
<dbReference type="SMART" id="SM00354">
    <property type="entry name" value="HTH_LACI"/>
    <property type="match status" value="1"/>
</dbReference>
<evidence type="ECO:0000259" key="4">
    <source>
        <dbReference type="PROSITE" id="PS50932"/>
    </source>
</evidence>
<dbReference type="RefSeq" id="WP_345589188.1">
    <property type="nucleotide sequence ID" value="NZ_BAABJG010000015.1"/>
</dbReference>
<dbReference type="CDD" id="cd06267">
    <property type="entry name" value="PBP1_LacI_sugar_binding-like"/>
    <property type="match status" value="1"/>
</dbReference>
<evidence type="ECO:0000256" key="3">
    <source>
        <dbReference type="ARBA" id="ARBA00023163"/>
    </source>
</evidence>
<dbReference type="SUPFAM" id="SSF47413">
    <property type="entry name" value="lambda repressor-like DNA-binding domains"/>
    <property type="match status" value="1"/>
</dbReference>
<dbReference type="PANTHER" id="PTHR30146:SF154">
    <property type="entry name" value="TRANSCRIPTION REGULATOR, MEMBER OF GALR FAMILY"/>
    <property type="match status" value="1"/>
</dbReference>
<keyword evidence="3" id="KW-0804">Transcription</keyword>
<dbReference type="InterPro" id="IPR010982">
    <property type="entry name" value="Lambda_DNA-bd_dom_sf"/>
</dbReference>
<dbReference type="Gene3D" id="3.40.50.2300">
    <property type="match status" value="2"/>
</dbReference>
<keyword evidence="2 5" id="KW-0238">DNA-binding</keyword>
<dbReference type="SUPFAM" id="SSF53822">
    <property type="entry name" value="Periplasmic binding protein-like I"/>
    <property type="match status" value="1"/>
</dbReference>
<evidence type="ECO:0000256" key="1">
    <source>
        <dbReference type="ARBA" id="ARBA00023015"/>
    </source>
</evidence>
<evidence type="ECO:0000256" key="2">
    <source>
        <dbReference type="ARBA" id="ARBA00023125"/>
    </source>
</evidence>
<keyword evidence="1" id="KW-0805">Transcription regulation</keyword>
<accession>A0ABW3UUI3</accession>
<dbReference type="Pfam" id="PF00532">
    <property type="entry name" value="Peripla_BP_1"/>
    <property type="match status" value="1"/>
</dbReference>
<dbReference type="EMBL" id="JBHTLU010000031">
    <property type="protein sequence ID" value="MFD1223129.1"/>
    <property type="molecule type" value="Genomic_DNA"/>
</dbReference>
<protein>
    <submittedName>
        <fullName evidence="5">LacI family DNA-binding transcriptional regulator</fullName>
    </submittedName>
</protein>
<comment type="caution">
    <text evidence="5">The sequence shown here is derived from an EMBL/GenBank/DDBJ whole genome shotgun (WGS) entry which is preliminary data.</text>
</comment>
<evidence type="ECO:0000313" key="6">
    <source>
        <dbReference type="Proteomes" id="UP001597180"/>
    </source>
</evidence>
<dbReference type="PANTHER" id="PTHR30146">
    <property type="entry name" value="LACI-RELATED TRANSCRIPTIONAL REPRESSOR"/>
    <property type="match status" value="1"/>
</dbReference>
<dbReference type="GO" id="GO:0003677">
    <property type="term" value="F:DNA binding"/>
    <property type="evidence" value="ECO:0007669"/>
    <property type="project" value="UniProtKB-KW"/>
</dbReference>